<dbReference type="EMBL" id="BDQV01000102">
    <property type="protein sequence ID" value="GAY54198.1"/>
    <property type="molecule type" value="Genomic_DNA"/>
</dbReference>
<proteinExistence type="predicted"/>
<gene>
    <name evidence="1" type="ORF">CUMW_154860</name>
</gene>
<organism evidence="1 2">
    <name type="scientific">Citrus unshiu</name>
    <name type="common">Satsuma mandarin</name>
    <name type="synonym">Citrus nobilis var. unshiu</name>
    <dbReference type="NCBI Taxonomy" id="55188"/>
    <lineage>
        <taxon>Eukaryota</taxon>
        <taxon>Viridiplantae</taxon>
        <taxon>Streptophyta</taxon>
        <taxon>Embryophyta</taxon>
        <taxon>Tracheophyta</taxon>
        <taxon>Spermatophyta</taxon>
        <taxon>Magnoliopsida</taxon>
        <taxon>eudicotyledons</taxon>
        <taxon>Gunneridae</taxon>
        <taxon>Pentapetalae</taxon>
        <taxon>rosids</taxon>
        <taxon>malvids</taxon>
        <taxon>Sapindales</taxon>
        <taxon>Rutaceae</taxon>
        <taxon>Aurantioideae</taxon>
        <taxon>Citrus</taxon>
    </lineage>
</organism>
<dbReference type="Proteomes" id="UP000236630">
    <property type="component" value="Unassembled WGS sequence"/>
</dbReference>
<keyword evidence="2" id="KW-1185">Reference proteome</keyword>
<sequence length="62" mass="7371">NINAEFYISRVSKDNIITNINIKKIIEQKYIIPKEQDDQDVLTKTSIFSNTITWPRLKIYLQ</sequence>
<feature type="non-terminal residue" evidence="1">
    <location>
        <position position="1"/>
    </location>
</feature>
<evidence type="ECO:0000313" key="2">
    <source>
        <dbReference type="Proteomes" id="UP000236630"/>
    </source>
</evidence>
<protein>
    <submittedName>
        <fullName evidence="1">Uncharacterized protein</fullName>
    </submittedName>
</protein>
<dbReference type="AlphaFoldDB" id="A0A2H5PPB2"/>
<comment type="caution">
    <text evidence="1">The sequence shown here is derived from an EMBL/GenBank/DDBJ whole genome shotgun (WGS) entry which is preliminary data.</text>
</comment>
<reference evidence="1 2" key="1">
    <citation type="journal article" date="2017" name="Front. Genet.">
        <title>Draft sequencing of the heterozygous diploid genome of Satsuma (Citrus unshiu Marc.) using a hybrid assembly approach.</title>
        <authorList>
            <person name="Shimizu T."/>
            <person name="Tanizawa Y."/>
            <person name="Mochizuki T."/>
            <person name="Nagasaki H."/>
            <person name="Yoshioka T."/>
            <person name="Toyoda A."/>
            <person name="Fujiyama A."/>
            <person name="Kaminuma E."/>
            <person name="Nakamura Y."/>
        </authorList>
    </citation>
    <scope>NUCLEOTIDE SEQUENCE [LARGE SCALE GENOMIC DNA]</scope>
    <source>
        <strain evidence="2">cv. Miyagawa wase</strain>
    </source>
</reference>
<accession>A0A2H5PPB2</accession>
<evidence type="ECO:0000313" key="1">
    <source>
        <dbReference type="EMBL" id="GAY54198.1"/>
    </source>
</evidence>
<name>A0A2H5PPB2_CITUN</name>